<feature type="compositionally biased region" description="Basic and acidic residues" evidence="1">
    <location>
        <begin position="238"/>
        <end position="247"/>
    </location>
</feature>
<keyword evidence="2" id="KW-0812">Transmembrane</keyword>
<evidence type="ECO:0000313" key="3">
    <source>
        <dbReference type="EMBL" id="OAF58926.1"/>
    </source>
</evidence>
<name>A0A177A9X1_9PEZI</name>
<dbReference type="RefSeq" id="XP_024324210.1">
    <property type="nucleotide sequence ID" value="XM_024469697.1"/>
</dbReference>
<feature type="region of interest" description="Disordered" evidence="1">
    <location>
        <begin position="223"/>
        <end position="247"/>
    </location>
</feature>
<dbReference type="EMBL" id="KV441395">
    <property type="protein sequence ID" value="OAF58926.1"/>
    <property type="molecule type" value="Genomic_DNA"/>
</dbReference>
<feature type="transmembrane region" description="Helical" evidence="2">
    <location>
        <begin position="73"/>
        <end position="89"/>
    </location>
</feature>
<dbReference type="AlphaFoldDB" id="A0A177A9X1"/>
<dbReference type="OrthoDB" id="3438982at2759"/>
<feature type="transmembrane region" description="Helical" evidence="2">
    <location>
        <begin position="20"/>
        <end position="43"/>
    </location>
</feature>
<dbReference type="GeneID" id="36289153"/>
<protein>
    <submittedName>
        <fullName evidence="3">Uncharacterized protein</fullName>
    </submittedName>
</protein>
<accession>A0A177A9X1</accession>
<dbReference type="Proteomes" id="UP000077154">
    <property type="component" value="Unassembled WGS sequence"/>
</dbReference>
<keyword evidence="2" id="KW-0472">Membrane</keyword>
<keyword evidence="2" id="KW-1133">Transmembrane helix</keyword>
<reference evidence="3" key="1">
    <citation type="submission" date="2016-03" db="EMBL/GenBank/DDBJ databases">
        <title>Updated assembly of Pseudogymnoascus destructans, the fungus causing white-nose syndrome of bats.</title>
        <authorList>
            <person name="Palmer J.M."/>
            <person name="Drees K.P."/>
            <person name="Foster J.T."/>
            <person name="Lindner D.L."/>
        </authorList>
    </citation>
    <scope>NUCLEOTIDE SEQUENCE [LARGE SCALE GENOMIC DNA]</scope>
    <source>
        <strain evidence="3">20631-21</strain>
    </source>
</reference>
<sequence length="433" mass="49137">MSRWAEITSRCARWFSSYPFLEAFLFACAIIDVYTFVGSSIYFCCASGPVNYPGSRFSVCHYNYTVQTPTTKLLAKAISCAAGLFVFVSRMQRARWMRGGPETKHVDLLKFAADHLYTKIEIDSLVVENKAWVEEQNAIAQEQNAIVVEQDAVVSELAAWVSRVSALVTPLSNSMVSKGNEQTEEESLPLETEQQQALVEQLAVLVSKLSDLASKQVDFEATKKNERTKQGEPPYRGLQEERGSLEEEKEALKAKAKKLGIEEEKLRTTTPEEFKKLIDAQEKLHDDLNTLYDEIEAPSDDKGEEEIAKLGRDFRAKTRETFFLMAANNKRISEAWDLLELMDSITSVIQHQSDFNDYYVKTVAMFLAEHMLEENQAKEETKRKEEIQDEKEPRVLEVTEGVPEVETSLVQEVHAADVEPRDKVVLQVQDGLQ</sequence>
<dbReference type="VEuPathDB" id="FungiDB:GMDG_07284"/>
<evidence type="ECO:0000256" key="2">
    <source>
        <dbReference type="SAM" id="Phobius"/>
    </source>
</evidence>
<proteinExistence type="predicted"/>
<gene>
    <name evidence="3" type="ORF">VC83_06091</name>
</gene>
<organism evidence="3">
    <name type="scientific">Pseudogymnoascus destructans</name>
    <dbReference type="NCBI Taxonomy" id="655981"/>
    <lineage>
        <taxon>Eukaryota</taxon>
        <taxon>Fungi</taxon>
        <taxon>Dikarya</taxon>
        <taxon>Ascomycota</taxon>
        <taxon>Pezizomycotina</taxon>
        <taxon>Leotiomycetes</taxon>
        <taxon>Thelebolales</taxon>
        <taxon>Thelebolaceae</taxon>
        <taxon>Pseudogymnoascus</taxon>
    </lineage>
</organism>
<evidence type="ECO:0000256" key="1">
    <source>
        <dbReference type="SAM" id="MobiDB-lite"/>
    </source>
</evidence>